<dbReference type="Pfam" id="PF00106">
    <property type="entry name" value="adh_short"/>
    <property type="match status" value="3"/>
</dbReference>
<reference evidence="5 6" key="1">
    <citation type="submission" date="2022-05" db="EMBL/GenBank/DDBJ databases">
        <authorList>
            <consortium name="Genoscope - CEA"/>
            <person name="William W."/>
        </authorList>
    </citation>
    <scope>NUCLEOTIDE SEQUENCE [LARGE SCALE GENOMIC DNA]</scope>
</reference>
<feature type="transmembrane region" description="Helical" evidence="4">
    <location>
        <begin position="6"/>
        <end position="24"/>
    </location>
</feature>
<dbReference type="InterPro" id="IPR002347">
    <property type="entry name" value="SDR_fam"/>
</dbReference>
<dbReference type="InterPro" id="IPR036291">
    <property type="entry name" value="NAD(P)-bd_dom_sf"/>
</dbReference>
<dbReference type="PRINTS" id="PR00081">
    <property type="entry name" value="GDHRDH"/>
</dbReference>
<feature type="compositionally biased region" description="Low complexity" evidence="3">
    <location>
        <begin position="865"/>
        <end position="874"/>
    </location>
</feature>
<evidence type="ECO:0000256" key="4">
    <source>
        <dbReference type="SAM" id="Phobius"/>
    </source>
</evidence>
<proteinExistence type="inferred from homology"/>
<dbReference type="Gene3D" id="3.40.50.720">
    <property type="entry name" value="NAD(P)-binding Rossmann-like Domain"/>
    <property type="match status" value="3"/>
</dbReference>
<dbReference type="InterPro" id="IPR020904">
    <property type="entry name" value="Sc_DH/Rdtase_CS"/>
</dbReference>
<protein>
    <submittedName>
        <fullName evidence="5">Uncharacterized protein</fullName>
    </submittedName>
</protein>
<gene>
    <name evidence="5" type="ORF">PMEA_00006604</name>
</gene>
<dbReference type="SUPFAM" id="SSF51735">
    <property type="entry name" value="NAD(P)-binding Rossmann-fold domains"/>
    <property type="match status" value="3"/>
</dbReference>
<keyword evidence="2" id="KW-0560">Oxidoreductase</keyword>
<comment type="caution">
    <text evidence="5">The sequence shown here is derived from an EMBL/GenBank/DDBJ whole genome shotgun (WGS) entry which is preliminary data.</text>
</comment>
<evidence type="ECO:0000313" key="6">
    <source>
        <dbReference type="Proteomes" id="UP001159428"/>
    </source>
</evidence>
<name>A0AAU9WK92_9CNID</name>
<dbReference type="PANTHER" id="PTHR43391">
    <property type="entry name" value="RETINOL DEHYDROGENASE-RELATED"/>
    <property type="match status" value="1"/>
</dbReference>
<keyword evidence="4" id="KW-1133">Transmembrane helix</keyword>
<dbReference type="GO" id="GO:0005829">
    <property type="term" value="C:cytosol"/>
    <property type="evidence" value="ECO:0007669"/>
    <property type="project" value="TreeGrafter"/>
</dbReference>
<dbReference type="PRINTS" id="PR00080">
    <property type="entry name" value="SDRFAMILY"/>
</dbReference>
<dbReference type="GO" id="GO:0016491">
    <property type="term" value="F:oxidoreductase activity"/>
    <property type="evidence" value="ECO:0007669"/>
    <property type="project" value="UniProtKB-KW"/>
</dbReference>
<dbReference type="PANTHER" id="PTHR43391:SF86">
    <property type="entry name" value="SHORT-CHAIN DEHYDROGENASE_REDUCTASE FAMILY PROTEIN"/>
    <property type="match status" value="1"/>
</dbReference>
<evidence type="ECO:0000256" key="1">
    <source>
        <dbReference type="ARBA" id="ARBA00006484"/>
    </source>
</evidence>
<dbReference type="PROSITE" id="PS00061">
    <property type="entry name" value="ADH_SHORT"/>
    <property type="match status" value="2"/>
</dbReference>
<keyword evidence="4" id="KW-0472">Membrane</keyword>
<dbReference type="AlphaFoldDB" id="A0AAU9WK92"/>
<feature type="region of interest" description="Disordered" evidence="3">
    <location>
        <begin position="845"/>
        <end position="881"/>
    </location>
</feature>
<evidence type="ECO:0000256" key="2">
    <source>
        <dbReference type="ARBA" id="ARBA00023002"/>
    </source>
</evidence>
<comment type="similarity">
    <text evidence="1">Belongs to the short-chain dehydrogenases/reductases (SDR) family.</text>
</comment>
<evidence type="ECO:0000256" key="3">
    <source>
        <dbReference type="SAM" id="MobiDB-lite"/>
    </source>
</evidence>
<accession>A0AAU9WK92</accession>
<keyword evidence="4" id="KW-0812">Transmembrane</keyword>
<evidence type="ECO:0000313" key="5">
    <source>
        <dbReference type="EMBL" id="CAH3116770.1"/>
    </source>
</evidence>
<feature type="transmembrane region" description="Helical" evidence="4">
    <location>
        <begin position="300"/>
        <end position="319"/>
    </location>
</feature>
<dbReference type="Proteomes" id="UP001159428">
    <property type="component" value="Unassembled WGS sequence"/>
</dbReference>
<dbReference type="FunFam" id="3.40.50.720:FF:000084">
    <property type="entry name" value="Short-chain dehydrogenase reductase"/>
    <property type="match status" value="3"/>
</dbReference>
<sequence>MVRQIVLISGCSSGIGLATAVFLAKDSEKRFKVYATMRNLSKKGQLVEEGKEYLGDTLVIKEMDVSSDESVQKAVEEVLDTEGRIDVLFNNAGIGGLFTALECTPLALVKELFEVNFFGSVRLIQAVLPGMKARRSGHIINNSSHLGIVGVPFNESYCATKFAMEGLTEALAPVLLHFNIRCTILEPGPTQTLGPENGTAFVNKFSLSDADQKSQELLGTFAGRMFSMFGSTMQTSHQVAEYVKNIILCEKPQFRYQTNAKYRPEEIKVKLADPTGNTLVEMSRVSHGRKKRQIMSSRQIVLVSGCSSGIGLATAVFLAKDAEKRFKVYATMRNLAKKGQLEEEGKEYLGDTLVVKQMDVCSDESVQKAVKEVLDTEGRIDVLFNNAGVTLLTILDCVPMELAKETFDINFFGTLRLINAVLPSMKARESGHIINNSSVFGVIGTPFFEVYCASKFAVEGLTESLVPTLKHFNIRCTLLEPGPVSTSIGDNNVENTKGIDLKTADQKTQDLWVRMMERLGPAFEGKFLTPQAIAEVVQDIILSDKGQFRYLPNEGMFSEEITARFADATGFKSVNLIAKHRLTIVKNNMAVQIVLISGCSSGIGLATAVFLAKDAEKRFKVYATMRNLTKKGQLEEEGKEYLGDTLLIKQMDVCSDESVEKAVKEVLDIEGRIDVLFNNAGIGLMTALECVPIQMAKELFEVNYFGALRLIKAVLPSMKARQSGLIINNSSHFGIVGVPFVEIYCSSKFAIEGLTESIAPTLRQFNIRCCLLEPGPVQTSIVPKANEWCEAGADLTTLDPKTKDIMATVFSNVQSTFNAAMQSCEEVAQIVLEIILGEKTNLRHQTNDKFGPGEIPAKLADRTGNTSSTTKNKSWLLPKSC</sequence>
<keyword evidence="6" id="KW-1185">Reference proteome</keyword>
<dbReference type="EMBL" id="CALNXJ010000015">
    <property type="protein sequence ID" value="CAH3116770.1"/>
    <property type="molecule type" value="Genomic_DNA"/>
</dbReference>
<organism evidence="5 6">
    <name type="scientific">Pocillopora meandrina</name>
    <dbReference type="NCBI Taxonomy" id="46732"/>
    <lineage>
        <taxon>Eukaryota</taxon>
        <taxon>Metazoa</taxon>
        <taxon>Cnidaria</taxon>
        <taxon>Anthozoa</taxon>
        <taxon>Hexacorallia</taxon>
        <taxon>Scleractinia</taxon>
        <taxon>Astrocoeniina</taxon>
        <taxon>Pocilloporidae</taxon>
        <taxon>Pocillopora</taxon>
    </lineage>
</organism>